<organism evidence="1 2">
    <name type="scientific">Papaver atlanticum</name>
    <dbReference type="NCBI Taxonomy" id="357466"/>
    <lineage>
        <taxon>Eukaryota</taxon>
        <taxon>Viridiplantae</taxon>
        <taxon>Streptophyta</taxon>
        <taxon>Embryophyta</taxon>
        <taxon>Tracheophyta</taxon>
        <taxon>Spermatophyta</taxon>
        <taxon>Magnoliopsida</taxon>
        <taxon>Ranunculales</taxon>
        <taxon>Papaveraceae</taxon>
        <taxon>Papaveroideae</taxon>
        <taxon>Papaver</taxon>
    </lineage>
</organism>
<comment type="caution">
    <text evidence="1">The sequence shown here is derived from an EMBL/GenBank/DDBJ whole genome shotgun (WGS) entry which is preliminary data.</text>
</comment>
<dbReference type="Proteomes" id="UP001202328">
    <property type="component" value="Unassembled WGS sequence"/>
</dbReference>
<protein>
    <submittedName>
        <fullName evidence="1">Uncharacterized protein</fullName>
    </submittedName>
</protein>
<gene>
    <name evidence="1" type="ORF">MKW98_008085</name>
</gene>
<keyword evidence="2" id="KW-1185">Reference proteome</keyword>
<accession>A0AAD4S8N4</accession>
<dbReference type="AlphaFoldDB" id="A0AAD4S8N4"/>
<name>A0AAD4S8N4_9MAGN</name>
<evidence type="ECO:0000313" key="2">
    <source>
        <dbReference type="Proteomes" id="UP001202328"/>
    </source>
</evidence>
<evidence type="ECO:0000313" key="1">
    <source>
        <dbReference type="EMBL" id="KAI3873433.1"/>
    </source>
</evidence>
<reference evidence="1" key="1">
    <citation type="submission" date="2022-04" db="EMBL/GenBank/DDBJ databases">
        <title>A functionally conserved STORR gene fusion in Papaver species that diverged 16.8 million years ago.</title>
        <authorList>
            <person name="Catania T."/>
        </authorList>
    </citation>
    <scope>NUCLEOTIDE SEQUENCE</scope>
    <source>
        <strain evidence="1">S-188037</strain>
    </source>
</reference>
<sequence>MISTSGRRSKTLREFDGERYQKFSFSTDNGDWIFNEIVGKGLKVLDMALTKSGQKHVSGGSNDLQLLVVQLMLLIQLFCKLQAFSGLMIGIAIDIIASSGEGKDKAFFDLVILHNFRHSQA</sequence>
<dbReference type="EMBL" id="JAJJMB010012776">
    <property type="protein sequence ID" value="KAI3873433.1"/>
    <property type="molecule type" value="Genomic_DNA"/>
</dbReference>
<proteinExistence type="predicted"/>